<dbReference type="GO" id="GO:0008984">
    <property type="term" value="F:protein-glutamate methylesterase activity"/>
    <property type="evidence" value="ECO:0007669"/>
    <property type="project" value="UniProtKB-EC"/>
</dbReference>
<dbReference type="PIRSF" id="PIRSF000876">
    <property type="entry name" value="RR_chemtxs_CheB"/>
    <property type="match status" value="1"/>
</dbReference>
<evidence type="ECO:0000256" key="6">
    <source>
        <dbReference type="PROSITE-ProRule" id="PRU00050"/>
    </source>
</evidence>
<evidence type="ECO:0000259" key="9">
    <source>
        <dbReference type="PROSITE" id="PS50122"/>
    </source>
</evidence>
<protein>
    <recommendedName>
        <fullName evidence="4">protein-glutamate methylesterase</fullName>
        <ecNumber evidence="4">3.1.1.61</ecNumber>
    </recommendedName>
</protein>
<dbReference type="PANTHER" id="PTHR42872">
    <property type="entry name" value="PROTEIN-GLUTAMATE METHYLESTERASE/PROTEIN-GLUTAMINE GLUTAMINASE"/>
    <property type="match status" value="1"/>
</dbReference>
<keyword evidence="7" id="KW-0597">Phosphoprotein</keyword>
<dbReference type="GO" id="GO:0000156">
    <property type="term" value="F:phosphorelay response regulator activity"/>
    <property type="evidence" value="ECO:0007669"/>
    <property type="project" value="InterPro"/>
</dbReference>
<feature type="active site" evidence="6">
    <location>
        <position position="194"/>
    </location>
</feature>
<dbReference type="PROSITE" id="PS50110">
    <property type="entry name" value="RESPONSE_REGULATORY"/>
    <property type="match status" value="1"/>
</dbReference>
<dbReference type="EC" id="3.1.1.61" evidence="4"/>
<dbReference type="EMBL" id="DTMM01000121">
    <property type="protein sequence ID" value="HFT93524.1"/>
    <property type="molecule type" value="Genomic_DNA"/>
</dbReference>
<comment type="caution">
    <text evidence="10">The sequence shown here is derived from an EMBL/GenBank/DDBJ whole genome shotgun (WGS) entry which is preliminary data.</text>
</comment>
<comment type="catalytic activity">
    <reaction evidence="5">
        <text>[protein]-L-glutamate 5-O-methyl ester + H2O = L-glutamyl-[protein] + methanol + H(+)</text>
        <dbReference type="Rhea" id="RHEA:23236"/>
        <dbReference type="Rhea" id="RHEA-COMP:10208"/>
        <dbReference type="Rhea" id="RHEA-COMP:10311"/>
        <dbReference type="ChEBI" id="CHEBI:15377"/>
        <dbReference type="ChEBI" id="CHEBI:15378"/>
        <dbReference type="ChEBI" id="CHEBI:17790"/>
        <dbReference type="ChEBI" id="CHEBI:29973"/>
        <dbReference type="ChEBI" id="CHEBI:82795"/>
        <dbReference type="EC" id="3.1.1.61"/>
    </reaction>
</comment>
<dbReference type="Gene3D" id="3.40.50.2300">
    <property type="match status" value="1"/>
</dbReference>
<dbReference type="GO" id="GO:0006935">
    <property type="term" value="P:chemotaxis"/>
    <property type="evidence" value="ECO:0007669"/>
    <property type="project" value="UniProtKB-UniRule"/>
</dbReference>
<dbReference type="InterPro" id="IPR011006">
    <property type="entry name" value="CheY-like_superfamily"/>
</dbReference>
<dbReference type="Gene3D" id="3.40.50.180">
    <property type="entry name" value="Methylesterase CheB, C-terminal domain"/>
    <property type="match status" value="1"/>
</dbReference>
<dbReference type="AlphaFoldDB" id="A0A7C3LX53"/>
<evidence type="ECO:0000256" key="3">
    <source>
        <dbReference type="ARBA" id="ARBA00022801"/>
    </source>
</evidence>
<gene>
    <name evidence="10" type="ORF">ENX03_06235</name>
</gene>
<dbReference type="SUPFAM" id="SSF52738">
    <property type="entry name" value="Methylesterase CheB, C-terminal domain"/>
    <property type="match status" value="1"/>
</dbReference>
<keyword evidence="2 6" id="KW-0145">Chemotaxis</keyword>
<dbReference type="InterPro" id="IPR035909">
    <property type="entry name" value="CheB_C"/>
</dbReference>
<dbReference type="PROSITE" id="PS50122">
    <property type="entry name" value="CHEB"/>
    <property type="match status" value="1"/>
</dbReference>
<dbReference type="Pfam" id="PF00072">
    <property type="entry name" value="Response_reg"/>
    <property type="match status" value="1"/>
</dbReference>
<reference evidence="10" key="1">
    <citation type="journal article" date="2020" name="mSystems">
        <title>Genome- and Community-Level Interaction Insights into Carbon Utilization and Element Cycling Functions of Hydrothermarchaeota in Hydrothermal Sediment.</title>
        <authorList>
            <person name="Zhou Z."/>
            <person name="Liu Y."/>
            <person name="Xu W."/>
            <person name="Pan J."/>
            <person name="Luo Z.H."/>
            <person name="Li M."/>
        </authorList>
    </citation>
    <scope>NUCLEOTIDE SEQUENCE [LARGE SCALE GENOMIC DNA]</scope>
    <source>
        <strain evidence="10">SpSt-902</strain>
    </source>
</reference>
<dbReference type="CDD" id="cd16432">
    <property type="entry name" value="CheB_Rec"/>
    <property type="match status" value="1"/>
</dbReference>
<feature type="active site" evidence="6">
    <location>
        <position position="221"/>
    </location>
</feature>
<dbReference type="PANTHER" id="PTHR42872:SF6">
    <property type="entry name" value="PROTEIN-GLUTAMATE METHYLESTERASE_PROTEIN-GLUTAMINE GLUTAMINASE"/>
    <property type="match status" value="1"/>
</dbReference>
<evidence type="ECO:0000256" key="2">
    <source>
        <dbReference type="ARBA" id="ARBA00022500"/>
    </source>
</evidence>
<dbReference type="CDD" id="cd17541">
    <property type="entry name" value="REC_CheB-like"/>
    <property type="match status" value="1"/>
</dbReference>
<evidence type="ECO:0000256" key="5">
    <source>
        <dbReference type="ARBA" id="ARBA00048267"/>
    </source>
</evidence>
<accession>A0A7C3LX53</accession>
<name>A0A7C3LX53_9BACT</name>
<dbReference type="GO" id="GO:0005737">
    <property type="term" value="C:cytoplasm"/>
    <property type="evidence" value="ECO:0007669"/>
    <property type="project" value="InterPro"/>
</dbReference>
<evidence type="ECO:0000259" key="8">
    <source>
        <dbReference type="PROSITE" id="PS50110"/>
    </source>
</evidence>
<dbReference type="SMART" id="SM00448">
    <property type="entry name" value="REC"/>
    <property type="match status" value="1"/>
</dbReference>
<evidence type="ECO:0000256" key="1">
    <source>
        <dbReference type="ARBA" id="ARBA00022490"/>
    </source>
</evidence>
<keyword evidence="1" id="KW-0963">Cytoplasm</keyword>
<proteinExistence type="predicted"/>
<feature type="domain" description="CheB-type methylesterase" evidence="9">
    <location>
        <begin position="184"/>
        <end position="376"/>
    </location>
</feature>
<feature type="modified residue" description="4-aspartylphosphate" evidence="7">
    <location>
        <position position="88"/>
    </location>
</feature>
<keyword evidence="3 6" id="KW-0378">Hydrolase</keyword>
<dbReference type="InterPro" id="IPR008248">
    <property type="entry name" value="CheB-like"/>
</dbReference>
<evidence type="ECO:0000256" key="7">
    <source>
        <dbReference type="PROSITE-ProRule" id="PRU00169"/>
    </source>
</evidence>
<feature type="active site" evidence="6">
    <location>
        <position position="318"/>
    </location>
</feature>
<dbReference type="Pfam" id="PF01339">
    <property type="entry name" value="CheB_methylest"/>
    <property type="match status" value="1"/>
</dbReference>
<feature type="domain" description="Response regulatory" evidence="8">
    <location>
        <begin position="37"/>
        <end position="154"/>
    </location>
</feature>
<dbReference type="SUPFAM" id="SSF52172">
    <property type="entry name" value="CheY-like"/>
    <property type="match status" value="1"/>
</dbReference>
<organism evidence="10">
    <name type="scientific">Leptospirillum ferriphilum</name>
    <dbReference type="NCBI Taxonomy" id="178606"/>
    <lineage>
        <taxon>Bacteria</taxon>
        <taxon>Pseudomonadati</taxon>
        <taxon>Nitrospirota</taxon>
        <taxon>Nitrospiria</taxon>
        <taxon>Nitrospirales</taxon>
        <taxon>Nitrospiraceae</taxon>
        <taxon>Leptospirillum</taxon>
    </lineage>
</organism>
<sequence length="378" mass="39957">MSGRFCRISSCGSIRVPSPPVLLRPPPCVPRNTGMIRVLVVDDSRSFRKALSLILSRDPEMTVVGEAETAEEALSLLPGLEPDVVTLDIEMPGMGGLLLTERIRRGFSARILVVSGLTHMGSRTAVEALLKGAHDILEKPANLDHNPLFRSAVLRKVHELAGMTGTLPVCPDQPREESRVRGREFPSLLVVGGSTGGPEALSALLGKLVDAPIPPVVIVQHMPPAILPHLAERLGQAFRRDVRIAYQGETLLPGKIRIAPGGVHLLLEKREGGRLFLRLAEDPGRGSHVPSIDRTLESVARTVGSGSIAVLLSGLGDDGAQGMLALMKSGGETFAQTPETAAAPSMPAAAIGLNAVRHVLPPASIGMTLAGWFGEKAS</sequence>
<evidence type="ECO:0000313" key="10">
    <source>
        <dbReference type="EMBL" id="HFT93524.1"/>
    </source>
</evidence>
<dbReference type="InterPro" id="IPR000673">
    <property type="entry name" value="Sig_transdc_resp-reg_Me-estase"/>
</dbReference>
<dbReference type="InterPro" id="IPR001789">
    <property type="entry name" value="Sig_transdc_resp-reg_receiver"/>
</dbReference>
<evidence type="ECO:0000256" key="4">
    <source>
        <dbReference type="ARBA" id="ARBA00039140"/>
    </source>
</evidence>